<organism evidence="2 3">
    <name type="scientific">Hexamita inflata</name>
    <dbReference type="NCBI Taxonomy" id="28002"/>
    <lineage>
        <taxon>Eukaryota</taxon>
        <taxon>Metamonada</taxon>
        <taxon>Diplomonadida</taxon>
        <taxon>Hexamitidae</taxon>
        <taxon>Hexamitinae</taxon>
        <taxon>Hexamita</taxon>
    </lineage>
</organism>
<evidence type="ECO:0000313" key="2">
    <source>
        <dbReference type="EMBL" id="CAL6087844.1"/>
    </source>
</evidence>
<dbReference type="Proteomes" id="UP001642409">
    <property type="component" value="Unassembled WGS sequence"/>
</dbReference>
<evidence type="ECO:0000313" key="3">
    <source>
        <dbReference type="Proteomes" id="UP001642409"/>
    </source>
</evidence>
<comment type="similarity">
    <text evidence="1">Belongs to the AB hydrolase superfamily. AB hydrolase 4 family.</text>
</comment>
<accession>A0ABP1LLM4</accession>
<dbReference type="PANTHER" id="PTHR10794">
    <property type="entry name" value="ABHYDROLASE DOMAIN-CONTAINING PROTEIN"/>
    <property type="match status" value="1"/>
</dbReference>
<name>A0ABP1LLM4_9EUKA</name>
<dbReference type="EMBL" id="CAXDID020000403">
    <property type="protein sequence ID" value="CAL6087844.1"/>
    <property type="molecule type" value="Genomic_DNA"/>
</dbReference>
<protein>
    <submittedName>
        <fullName evidence="2">Uncharacterized protein</fullName>
    </submittedName>
</protein>
<dbReference type="InterPro" id="IPR050960">
    <property type="entry name" value="AB_hydrolase_4_sf"/>
</dbReference>
<reference evidence="2 3" key="1">
    <citation type="submission" date="2024-07" db="EMBL/GenBank/DDBJ databases">
        <authorList>
            <person name="Akdeniz Z."/>
        </authorList>
    </citation>
    <scope>NUCLEOTIDE SEQUENCE [LARGE SCALE GENOMIC DNA]</scope>
</reference>
<dbReference type="SUPFAM" id="SSF53474">
    <property type="entry name" value="alpha/beta-Hydrolases"/>
    <property type="match status" value="1"/>
</dbReference>
<dbReference type="Gene3D" id="3.40.50.1820">
    <property type="entry name" value="alpha/beta hydrolase"/>
    <property type="match status" value="1"/>
</dbReference>
<proteinExistence type="inferred from homology"/>
<sequence>MRLQKLSIGVSIAFSISFIVRRIKNVRNYKISQSLCSDNKLSSIVNKINNENISIPAKPSKIQPPKPVYTRQSYTYSYDENDTFYYDVLLAQNSSKPAVVIVPFICGHSKSSCIRRLAQQFYENGNSVYVLLPRGSLDTKLSLQQKKLRYEGIDSEDLNELVGLIPNQSVILAGYSLGALNTCHYMSKNSDFISNRNKVVKAIMCFVEFDDKYALQIPARVQRYLGKPIVSYVTQNREYFNKHGIALNAIDKITSTSTIYQYDQEITCKIRNHQSPAEYYEWIFTDVLQFKNLKVPSLFVQTEDDVITGSFVPYDQMKGNENINVVVFNRGNHLGTVTSDGKDLVSRVVQEWCE</sequence>
<comment type="caution">
    <text evidence="2">The sequence shown here is derived from an EMBL/GenBank/DDBJ whole genome shotgun (WGS) entry which is preliminary data.</text>
</comment>
<dbReference type="PANTHER" id="PTHR10794:SF63">
    <property type="entry name" value="ALPHA_BETA HYDROLASE 1, ISOFORM A"/>
    <property type="match status" value="1"/>
</dbReference>
<keyword evidence="3" id="KW-1185">Reference proteome</keyword>
<dbReference type="InterPro" id="IPR029058">
    <property type="entry name" value="AB_hydrolase_fold"/>
</dbReference>
<gene>
    <name evidence="2" type="ORF">HINF_LOCUS63842</name>
</gene>
<evidence type="ECO:0000256" key="1">
    <source>
        <dbReference type="ARBA" id="ARBA00010884"/>
    </source>
</evidence>